<reference evidence="2" key="1">
    <citation type="submission" date="2021-02" db="EMBL/GenBank/DDBJ databases">
        <title>Leucobacter sp. CX169.</title>
        <authorList>
            <person name="Cheng Y."/>
        </authorList>
    </citation>
    <scope>NUCLEOTIDE SEQUENCE [LARGE SCALE GENOMIC DNA]</scope>
    <source>
        <strain evidence="2">JY899</strain>
    </source>
</reference>
<organism evidence="1 2">
    <name type="scientific">Flaviflexus equikiangi</name>
    <dbReference type="NCBI Taxonomy" id="2758573"/>
    <lineage>
        <taxon>Bacteria</taxon>
        <taxon>Bacillati</taxon>
        <taxon>Actinomycetota</taxon>
        <taxon>Actinomycetes</taxon>
        <taxon>Actinomycetales</taxon>
        <taxon>Actinomycetaceae</taxon>
        <taxon>Flaviflexus</taxon>
    </lineage>
</organism>
<dbReference type="Proteomes" id="UP000705983">
    <property type="component" value="Unassembled WGS sequence"/>
</dbReference>
<comment type="caution">
    <text evidence="1">The sequence shown here is derived from an EMBL/GenBank/DDBJ whole genome shotgun (WGS) entry which is preliminary data.</text>
</comment>
<evidence type="ECO:0000313" key="1">
    <source>
        <dbReference type="EMBL" id="MBM9433434.1"/>
    </source>
</evidence>
<evidence type="ECO:0008006" key="3">
    <source>
        <dbReference type="Google" id="ProtNLM"/>
    </source>
</evidence>
<dbReference type="RefSeq" id="WP_182170731.1">
    <property type="nucleotide sequence ID" value="NZ_CP059676.1"/>
</dbReference>
<proteinExistence type="predicted"/>
<name>A0ABS2TFK5_9ACTO</name>
<gene>
    <name evidence="1" type="ORF">JVW63_06965</name>
</gene>
<accession>A0ABS2TFK5</accession>
<evidence type="ECO:0000313" key="2">
    <source>
        <dbReference type="Proteomes" id="UP000705983"/>
    </source>
</evidence>
<sequence length="80" mass="8003">MSRMVGAAWSGERLLASIIAVLLAASAVSIAAENAVAAIGAGVVALLAGRLAWTGTCTNVGPCTTGAQTPHMRHEGNDDE</sequence>
<keyword evidence="2" id="KW-1185">Reference proteome</keyword>
<dbReference type="EMBL" id="JAFFJS010000004">
    <property type="protein sequence ID" value="MBM9433434.1"/>
    <property type="molecule type" value="Genomic_DNA"/>
</dbReference>
<protein>
    <recommendedName>
        <fullName evidence="3">DUF2892 domain-containing protein</fullName>
    </recommendedName>
</protein>